<feature type="region of interest" description="Disordered" evidence="7">
    <location>
        <begin position="271"/>
        <end position="348"/>
    </location>
</feature>
<keyword evidence="5" id="KW-0611">Plant defense</keyword>
<evidence type="ECO:0000259" key="10">
    <source>
        <dbReference type="Pfam" id="PF23559"/>
    </source>
</evidence>
<dbReference type="OMA" id="VMENECA"/>
<evidence type="ECO:0000256" key="7">
    <source>
        <dbReference type="SAM" id="MobiDB-lite"/>
    </source>
</evidence>
<dbReference type="Pfam" id="PF25019">
    <property type="entry name" value="LRR_R13L1-DRL21"/>
    <property type="match status" value="1"/>
</dbReference>
<dbReference type="InterPro" id="IPR027417">
    <property type="entry name" value="P-loop_NTPase"/>
</dbReference>
<dbReference type="EMBL" id="LT934124">
    <property type="protein sequence ID" value="VAI93594.1"/>
    <property type="molecule type" value="Genomic_DNA"/>
</dbReference>
<keyword evidence="4" id="KW-0547">Nucleotide-binding</keyword>
<keyword evidence="6" id="KW-0067">ATP-binding</keyword>
<dbReference type="InterPro" id="IPR032675">
    <property type="entry name" value="LRR_dom_sf"/>
</dbReference>
<evidence type="ECO:0000256" key="2">
    <source>
        <dbReference type="ARBA" id="ARBA00022614"/>
    </source>
</evidence>
<proteinExistence type="inferred from homology"/>
<evidence type="ECO:0000259" key="8">
    <source>
        <dbReference type="Pfam" id="PF00931"/>
    </source>
</evidence>
<dbReference type="InterPro" id="IPR036388">
    <property type="entry name" value="WH-like_DNA-bd_sf"/>
</dbReference>
<dbReference type="PRINTS" id="PR00364">
    <property type="entry name" value="DISEASERSIST"/>
</dbReference>
<dbReference type="SUPFAM" id="SSF52540">
    <property type="entry name" value="P-loop containing nucleoside triphosphate hydrolases"/>
    <property type="match status" value="1"/>
</dbReference>
<dbReference type="InterPro" id="IPR002182">
    <property type="entry name" value="NB-ARC"/>
</dbReference>
<evidence type="ECO:0000256" key="3">
    <source>
        <dbReference type="ARBA" id="ARBA00022737"/>
    </source>
</evidence>
<dbReference type="Gene3D" id="3.80.10.10">
    <property type="entry name" value="Ribonuclease Inhibitor"/>
    <property type="match status" value="2"/>
</dbReference>
<dbReference type="GO" id="GO:0051707">
    <property type="term" value="P:response to other organism"/>
    <property type="evidence" value="ECO:0007669"/>
    <property type="project" value="UniProtKB-ARBA"/>
</dbReference>
<feature type="compositionally biased region" description="Low complexity" evidence="7">
    <location>
        <begin position="1209"/>
        <end position="1220"/>
    </location>
</feature>
<comment type="similarity">
    <text evidence="1">Belongs to the disease resistance NB-LRR family.</text>
</comment>
<sequence length="1355" mass="151731">MNSADGTACASLLLRRVPMAGSVVVNVLVQPLVTVVMEKASNYILEKYKVMKGMEEQHEILKRRLPAILDVIADAEQVAAHREGAAAWLQAIKKVTYQANEVFDEFKYEALRRKAKKEGHYKELGFGVVKLFPTHNRFIFRNRMGRKLRKIVRAIDVLVTEMNAFGFKYQQQPLVSSQFRQKDHVMSDPKKITSRSRGKHKEKLVDMLVGQANNADLTVVPIVGMGGLGKTTLAQLVYNEPAIKKHFNLTLWVCASDCFDVDTLAQSIVKAAPKKKKKKKKKKKNDGNEVDALADSIVKAAPKNKNDGTEEASGKNNDSTKATHGKNNDSTRARSRKKKKDGTEAAATSKNNLQKLVSGQRYLLVLDDVWERKDDIWEKLKACLQHGGRGSAVLTTTRDGGVAKTMGTVEAYNLTAVEDEFIKEIIETSAFSRFQNEEERPAGLVNMVGEFVKRCVGSPLAATALGTVLHTKTSEEEWKDVLSRNIICTEETGILPILKLSYNDLPPHMKQCFAFCAMFPKGYLIDVDKLIRLWIAHGFIIQEKQVCLETIGKQIFDELVSRSFFQDVKQVHEIEKLRNKSMKLRNKSMKQIDSSSEIEHDGACYSRTTCKIHDLMHDVALSVMNNECALATEKPCKNDAVVTTTEPSQSEWLRDTTQHLFLSCKEPEKELNSSLDNSSPAIRTLLCDSRMENSSWQHLSKYSSLRALKLCLWGSFPLKPKHLHHLRYLDLSRSRYIKALPEDMSILYNLQTLNLSGCICLCRLPRQMKYMTALRHLYTHGCPKLESMPGDLSKLTALQTLTCFVASSNSNCSNVGELGSLNLGGQLELCHLENVEEAAAKDANLVKKKELTELTLKWSFGSDNIVGERSSRDDARLLEQLKPHDGLHAIRIHAYGATTFPTWTAMLQNIVAVHLYGCNKLQWFFSGDTNTSFAFANLKMLTLQELVCFERWWEIDNGMQAEVIMFPQLEKLCISHCEKLTAFPGLPTFPNLQNTRIEGCPELTTIVESPKLSVLKMEGRDVQLFQWVAGHMTSLTNLDLHSLVDSTETNSAAAEHGLRELVDGMDKRSDHGFPLTVLVLQSFQLDVTELCSCFVHLQDLSFCRCHALLHWPEKEFEGLVSLRKLTIDQCENLTGYAQGSTKPSTSSETSQLLPRLDVLVLRNCGSLVEVFNVPASLTVMEIMYCKKLESISGRRLQQGQSASPIHQGSSSIAEVSSSSSPGDCAQNLEKLKIDECHSLKGALHLPSPLKVLNIVNCGGLTSLESRSGELSSLERLILRGCNSLASLPDGPQAYLYVQRLTVRSCPGIKTLPASLHKRLDNIEKKNIDAHYYEDSSRPIPILLKPKTWAYAIRRD</sequence>
<feature type="region of interest" description="Disordered" evidence="7">
    <location>
        <begin position="1199"/>
        <end position="1221"/>
    </location>
</feature>
<keyword evidence="2" id="KW-0433">Leucine-rich repeat</keyword>
<dbReference type="Gene3D" id="3.40.50.300">
    <property type="entry name" value="P-loop containing nucleotide triphosphate hydrolases"/>
    <property type="match status" value="2"/>
</dbReference>
<dbReference type="Proteomes" id="UP000324705">
    <property type="component" value="Chromosome 7B"/>
</dbReference>
<keyword evidence="13" id="KW-1185">Reference proteome</keyword>
<dbReference type="Gene3D" id="1.10.8.430">
    <property type="entry name" value="Helical domain of apoptotic protease-activating factors"/>
    <property type="match status" value="1"/>
</dbReference>
<name>A0A9R1AC77_TRITD</name>
<dbReference type="Gene3D" id="1.20.5.4130">
    <property type="match status" value="1"/>
</dbReference>
<feature type="compositionally biased region" description="Polar residues" evidence="7">
    <location>
        <begin position="1199"/>
        <end position="1208"/>
    </location>
</feature>
<dbReference type="InterPro" id="IPR041118">
    <property type="entry name" value="Rx_N"/>
</dbReference>
<evidence type="ECO:0000313" key="13">
    <source>
        <dbReference type="Proteomes" id="UP000324705"/>
    </source>
</evidence>
<dbReference type="InterPro" id="IPR042197">
    <property type="entry name" value="Apaf_helical"/>
</dbReference>
<dbReference type="InterPro" id="IPR058922">
    <property type="entry name" value="WHD_DRP"/>
</dbReference>
<feature type="domain" description="Disease resistance protein winged helix" evidence="10">
    <location>
        <begin position="518"/>
        <end position="575"/>
    </location>
</feature>
<keyword evidence="3" id="KW-0677">Repeat</keyword>
<dbReference type="Pfam" id="PF18052">
    <property type="entry name" value="Rx_N"/>
    <property type="match status" value="1"/>
</dbReference>
<feature type="domain" description="NB-ARC" evidence="8">
    <location>
        <begin position="199"/>
        <end position="298"/>
    </location>
</feature>
<feature type="compositionally biased region" description="Basic residues" evidence="7">
    <location>
        <begin position="272"/>
        <end position="284"/>
    </location>
</feature>
<dbReference type="SUPFAM" id="SSF52058">
    <property type="entry name" value="L domain-like"/>
    <property type="match status" value="1"/>
</dbReference>
<dbReference type="PANTHER" id="PTHR36766">
    <property type="entry name" value="PLANT BROAD-SPECTRUM MILDEW RESISTANCE PROTEIN RPW8"/>
    <property type="match status" value="1"/>
</dbReference>
<evidence type="ECO:0000256" key="6">
    <source>
        <dbReference type="ARBA" id="ARBA00022840"/>
    </source>
</evidence>
<dbReference type="PANTHER" id="PTHR36766:SF55">
    <property type="entry name" value="OS11G0492900 PROTEIN"/>
    <property type="match status" value="1"/>
</dbReference>
<evidence type="ECO:0000313" key="12">
    <source>
        <dbReference type="EMBL" id="VAI93594.1"/>
    </source>
</evidence>
<dbReference type="Gramene" id="TRITD7Bv1G224140.1">
    <property type="protein sequence ID" value="TRITD7Bv1G224140.1"/>
    <property type="gene ID" value="TRITD7Bv1G224140"/>
</dbReference>
<organism evidence="12 13">
    <name type="scientific">Triticum turgidum subsp. durum</name>
    <name type="common">Durum wheat</name>
    <name type="synonym">Triticum durum</name>
    <dbReference type="NCBI Taxonomy" id="4567"/>
    <lineage>
        <taxon>Eukaryota</taxon>
        <taxon>Viridiplantae</taxon>
        <taxon>Streptophyta</taxon>
        <taxon>Embryophyta</taxon>
        <taxon>Tracheophyta</taxon>
        <taxon>Spermatophyta</taxon>
        <taxon>Magnoliopsida</taxon>
        <taxon>Liliopsida</taxon>
        <taxon>Poales</taxon>
        <taxon>Poaceae</taxon>
        <taxon>BOP clade</taxon>
        <taxon>Pooideae</taxon>
        <taxon>Triticodae</taxon>
        <taxon>Triticeae</taxon>
        <taxon>Triticinae</taxon>
        <taxon>Triticum</taxon>
    </lineage>
</organism>
<dbReference type="InterPro" id="IPR056789">
    <property type="entry name" value="LRR_R13L1-DRL21"/>
</dbReference>
<feature type="domain" description="R13L1/DRL21-like LRR repeat region" evidence="11">
    <location>
        <begin position="816"/>
        <end position="944"/>
    </location>
</feature>
<evidence type="ECO:0000256" key="5">
    <source>
        <dbReference type="ARBA" id="ARBA00022821"/>
    </source>
</evidence>
<dbReference type="Pfam" id="PF00931">
    <property type="entry name" value="NB-ARC"/>
    <property type="match status" value="2"/>
</dbReference>
<evidence type="ECO:0000259" key="9">
    <source>
        <dbReference type="Pfam" id="PF18052"/>
    </source>
</evidence>
<reference evidence="12 13" key="1">
    <citation type="submission" date="2017-09" db="EMBL/GenBank/DDBJ databases">
        <authorList>
            <consortium name="International Durum Wheat Genome Sequencing Consortium (IDWGSC)"/>
            <person name="Milanesi L."/>
        </authorList>
    </citation>
    <scope>NUCLEOTIDE SEQUENCE [LARGE SCALE GENOMIC DNA]</scope>
    <source>
        <strain evidence="13">cv. Svevo</strain>
    </source>
</reference>
<accession>A0A9R1AC77</accession>
<dbReference type="Gene3D" id="1.10.10.10">
    <property type="entry name" value="Winged helix-like DNA-binding domain superfamily/Winged helix DNA-binding domain"/>
    <property type="match status" value="1"/>
</dbReference>
<gene>
    <name evidence="12" type="ORF">TRITD_7Bv1G224140</name>
</gene>
<dbReference type="GO" id="GO:0005524">
    <property type="term" value="F:ATP binding"/>
    <property type="evidence" value="ECO:0007669"/>
    <property type="project" value="UniProtKB-KW"/>
</dbReference>
<dbReference type="GO" id="GO:0006952">
    <property type="term" value="P:defense response"/>
    <property type="evidence" value="ECO:0007669"/>
    <property type="project" value="UniProtKB-KW"/>
</dbReference>
<dbReference type="Pfam" id="PF23559">
    <property type="entry name" value="WHD_DRP"/>
    <property type="match status" value="1"/>
</dbReference>
<evidence type="ECO:0000256" key="1">
    <source>
        <dbReference type="ARBA" id="ARBA00008894"/>
    </source>
</evidence>
<protein>
    <submittedName>
        <fullName evidence="12">Uncharacterized protein</fullName>
    </submittedName>
</protein>
<dbReference type="GO" id="GO:0043531">
    <property type="term" value="F:ADP binding"/>
    <property type="evidence" value="ECO:0007669"/>
    <property type="project" value="InterPro"/>
</dbReference>
<dbReference type="SUPFAM" id="SSF52047">
    <property type="entry name" value="RNI-like"/>
    <property type="match status" value="1"/>
</dbReference>
<feature type="domain" description="NB-ARC" evidence="8">
    <location>
        <begin position="342"/>
        <end position="426"/>
    </location>
</feature>
<evidence type="ECO:0000259" key="11">
    <source>
        <dbReference type="Pfam" id="PF25019"/>
    </source>
</evidence>
<evidence type="ECO:0000256" key="4">
    <source>
        <dbReference type="ARBA" id="ARBA00022741"/>
    </source>
</evidence>
<feature type="domain" description="Disease resistance N-terminal" evidence="9">
    <location>
        <begin position="33"/>
        <end position="117"/>
    </location>
</feature>